<evidence type="ECO:0000313" key="2">
    <source>
        <dbReference type="EMBL" id="EDL76846.1"/>
    </source>
</evidence>
<evidence type="ECO:0000313" key="3">
    <source>
        <dbReference type="Proteomes" id="UP000234681"/>
    </source>
</evidence>
<protein>
    <submittedName>
        <fullName evidence="2">RCG25987</fullName>
    </submittedName>
</protein>
<organism evidence="2 3">
    <name type="scientific">Rattus norvegicus</name>
    <name type="common">Rat</name>
    <dbReference type="NCBI Taxonomy" id="10116"/>
    <lineage>
        <taxon>Eukaryota</taxon>
        <taxon>Metazoa</taxon>
        <taxon>Chordata</taxon>
        <taxon>Craniata</taxon>
        <taxon>Vertebrata</taxon>
        <taxon>Euteleostomi</taxon>
        <taxon>Mammalia</taxon>
        <taxon>Eutheria</taxon>
        <taxon>Euarchontoglires</taxon>
        <taxon>Glires</taxon>
        <taxon>Rodentia</taxon>
        <taxon>Myomorpha</taxon>
        <taxon>Muroidea</taxon>
        <taxon>Muridae</taxon>
        <taxon>Murinae</taxon>
        <taxon>Rattus</taxon>
    </lineage>
</organism>
<feature type="domain" description="Serine/threonine-protein kinase ULK4/RUNKEL HEAT repeats" evidence="1">
    <location>
        <begin position="2"/>
        <end position="25"/>
    </location>
</feature>
<evidence type="ECO:0000259" key="1">
    <source>
        <dbReference type="Pfam" id="PF23606"/>
    </source>
</evidence>
<dbReference type="InterPro" id="IPR045906">
    <property type="entry name" value="ULK4"/>
</dbReference>
<dbReference type="Pfam" id="PF23606">
    <property type="entry name" value="HEAT_ULK4"/>
    <property type="match status" value="1"/>
</dbReference>
<dbReference type="Gene3D" id="1.25.10.10">
    <property type="entry name" value="Leucine-rich Repeat Variant"/>
    <property type="match status" value="1"/>
</dbReference>
<dbReference type="Proteomes" id="UP000234681">
    <property type="component" value="Chromosome 8"/>
</dbReference>
<dbReference type="EMBL" id="CH473954">
    <property type="protein sequence ID" value="EDL76846.1"/>
    <property type="molecule type" value="Genomic_DNA"/>
</dbReference>
<dbReference type="InterPro" id="IPR016024">
    <property type="entry name" value="ARM-type_fold"/>
</dbReference>
<name>A6I430_RAT</name>
<gene>
    <name evidence="2" type="ORF">rCG_25987</name>
</gene>
<dbReference type="SUPFAM" id="SSF48371">
    <property type="entry name" value="ARM repeat"/>
    <property type="match status" value="1"/>
</dbReference>
<dbReference type="InterPro" id="IPR056981">
    <property type="entry name" value="HEAT_ULK4_RUNKEL"/>
</dbReference>
<proteinExistence type="predicted"/>
<dbReference type="AlphaFoldDB" id="A6I430"/>
<accession>A6I430</accession>
<dbReference type="PANTHER" id="PTHR46240:SF1">
    <property type="entry name" value="SERINE_THREONINE-PROTEIN KINASE ULK4"/>
    <property type="match status" value="1"/>
</dbReference>
<reference evidence="2 3" key="1">
    <citation type="submission" date="2005-09" db="EMBL/GenBank/DDBJ databases">
        <authorList>
            <person name="Mural R.J."/>
            <person name="Li P.W."/>
            <person name="Adams M.D."/>
            <person name="Amanatides P.G."/>
            <person name="Baden-Tillson H."/>
            <person name="Barnstead M."/>
            <person name="Chin S.H."/>
            <person name="Dew I."/>
            <person name="Evans C.A."/>
            <person name="Ferriera S."/>
            <person name="Flanigan M."/>
            <person name="Fosler C."/>
            <person name="Glodek A."/>
            <person name="Gu Z."/>
            <person name="Holt R.A."/>
            <person name="Jennings D."/>
            <person name="Kraft C.L."/>
            <person name="Lu F."/>
            <person name="Nguyen T."/>
            <person name="Nusskern D.R."/>
            <person name="Pfannkoch C.M."/>
            <person name="Sitter C."/>
            <person name="Sutton G.G."/>
            <person name="Venter J.C."/>
            <person name="Wang Z."/>
            <person name="Woodage T."/>
            <person name="Zheng X.H."/>
            <person name="Zhong F."/>
        </authorList>
    </citation>
    <scope>NUCLEOTIDE SEQUENCE [LARGE SCALE GENOMIC DNA]</scope>
    <source>
        <strain>BN</strain>
        <strain evidence="3">Sprague-Dawley</strain>
    </source>
</reference>
<sequence length="277" mass="30261">MEPDPVPAYALKLLVAMTEHNPAFTRLVAESKLVPLIFEVILEHQESILGNTMQSVIALLNNLVAYKDSNMQLLYEQGLVGHVCNMFTETATLCLDRDNKTNTEPAATLLASLLDILLGMLTYTSRIVRQALQAQKSGSRGDTQAAEDLLLLSKPLTDLISLLIPLLPSEDPEISEVSSKCLSILVQLYGGENPESLSPENLVTFADLLMAKEDPKDQKLLLRILKRMVTSNEKLLESLRNTGSLLQALERLAPAHSSPVDTVVASLALDLLQAVGH</sequence>
<dbReference type="PANTHER" id="PTHR46240">
    <property type="entry name" value="SER/THR PROTEIN KINASE ULK4"/>
    <property type="match status" value="1"/>
</dbReference>
<dbReference type="InterPro" id="IPR011989">
    <property type="entry name" value="ARM-like"/>
</dbReference>